<sequence>MTPEDFCYEVLDCNDCVMEHVGLAQAYVPYQTEFKTFSQEDGLACGTIFPQLVIPYVPSRCLGRR</sequence>
<proteinExistence type="predicted"/>
<gene>
    <name evidence="1" type="ORF">SDC9_138876</name>
</gene>
<dbReference type="AlphaFoldDB" id="A0A645DTH5"/>
<dbReference type="InterPro" id="IPR020256">
    <property type="entry name" value="Spore_coat_CotJA"/>
</dbReference>
<dbReference type="EMBL" id="VSSQ01038762">
    <property type="protein sequence ID" value="MPM91742.1"/>
    <property type="molecule type" value="Genomic_DNA"/>
</dbReference>
<protein>
    <recommendedName>
        <fullName evidence="2">Spore coat associated protein JA (CotJA)</fullName>
    </recommendedName>
</protein>
<evidence type="ECO:0000313" key="1">
    <source>
        <dbReference type="EMBL" id="MPM91742.1"/>
    </source>
</evidence>
<organism evidence="1">
    <name type="scientific">bioreactor metagenome</name>
    <dbReference type="NCBI Taxonomy" id="1076179"/>
    <lineage>
        <taxon>unclassified sequences</taxon>
        <taxon>metagenomes</taxon>
        <taxon>ecological metagenomes</taxon>
    </lineage>
</organism>
<evidence type="ECO:0008006" key="2">
    <source>
        <dbReference type="Google" id="ProtNLM"/>
    </source>
</evidence>
<accession>A0A645DTH5</accession>
<name>A0A645DTH5_9ZZZZ</name>
<comment type="caution">
    <text evidence="1">The sequence shown here is derived from an EMBL/GenBank/DDBJ whole genome shotgun (WGS) entry which is preliminary data.</text>
</comment>
<reference evidence="1" key="1">
    <citation type="submission" date="2019-08" db="EMBL/GenBank/DDBJ databases">
        <authorList>
            <person name="Kucharzyk K."/>
            <person name="Murdoch R.W."/>
            <person name="Higgins S."/>
            <person name="Loffler F."/>
        </authorList>
    </citation>
    <scope>NUCLEOTIDE SEQUENCE</scope>
</reference>
<dbReference type="Pfam" id="PF11007">
    <property type="entry name" value="CotJA"/>
    <property type="match status" value="1"/>
</dbReference>